<organism evidence="1 2">
    <name type="scientific">Melastoma candidum</name>
    <dbReference type="NCBI Taxonomy" id="119954"/>
    <lineage>
        <taxon>Eukaryota</taxon>
        <taxon>Viridiplantae</taxon>
        <taxon>Streptophyta</taxon>
        <taxon>Embryophyta</taxon>
        <taxon>Tracheophyta</taxon>
        <taxon>Spermatophyta</taxon>
        <taxon>Magnoliopsida</taxon>
        <taxon>eudicotyledons</taxon>
        <taxon>Gunneridae</taxon>
        <taxon>Pentapetalae</taxon>
        <taxon>rosids</taxon>
        <taxon>malvids</taxon>
        <taxon>Myrtales</taxon>
        <taxon>Melastomataceae</taxon>
        <taxon>Melastomatoideae</taxon>
        <taxon>Melastomateae</taxon>
        <taxon>Melastoma</taxon>
    </lineage>
</organism>
<dbReference type="EMBL" id="CM042882">
    <property type="protein sequence ID" value="KAI4379667.1"/>
    <property type="molecule type" value="Genomic_DNA"/>
</dbReference>
<evidence type="ECO:0000313" key="2">
    <source>
        <dbReference type="Proteomes" id="UP001057402"/>
    </source>
</evidence>
<proteinExistence type="predicted"/>
<name>A0ACB9RMH9_9MYRT</name>
<keyword evidence="2" id="KW-1185">Reference proteome</keyword>
<gene>
    <name evidence="1" type="ORF">MLD38_005936</name>
</gene>
<comment type="caution">
    <text evidence="1">The sequence shown here is derived from an EMBL/GenBank/DDBJ whole genome shotgun (WGS) entry which is preliminary data.</text>
</comment>
<evidence type="ECO:0000313" key="1">
    <source>
        <dbReference type="EMBL" id="KAI4379667.1"/>
    </source>
</evidence>
<accession>A0ACB9RMH9</accession>
<sequence length="212" mass="23142">MGGCFSGRSSRKASYYKMVRVVHLNGDLDLFEPPVTVGQVISTASSDAPASKFFLCTPKHLLTSGSKSLKTDTVLEPGVVYFLLPYSVLRGDVSPDDMAVLVRQLSRKTKRVEQLEQRSNSSGSFSARQGVTSPICSSPARSFPSSPGRMSPSRSPRRAFYSDTVGEMVDVGGGGRRSWRPNLDPIREKSFNRRSESDVLEQQSVELSTGQA</sequence>
<protein>
    <submittedName>
        <fullName evidence="1">Uncharacterized protein</fullName>
    </submittedName>
</protein>
<dbReference type="Proteomes" id="UP001057402">
    <property type="component" value="Chromosome 3"/>
</dbReference>
<reference evidence="2" key="1">
    <citation type="journal article" date="2023" name="Front. Plant Sci.">
        <title>Chromosomal-level genome assembly of Melastoma candidum provides insights into trichome evolution.</title>
        <authorList>
            <person name="Zhong Y."/>
            <person name="Wu W."/>
            <person name="Sun C."/>
            <person name="Zou P."/>
            <person name="Liu Y."/>
            <person name="Dai S."/>
            <person name="Zhou R."/>
        </authorList>
    </citation>
    <scope>NUCLEOTIDE SEQUENCE [LARGE SCALE GENOMIC DNA]</scope>
</reference>